<protein>
    <submittedName>
        <fullName evidence="1">Uncharacterized protein</fullName>
    </submittedName>
</protein>
<organism evidence="1">
    <name type="scientific">Ixodes ricinus</name>
    <name type="common">Common tick</name>
    <name type="synonym">Acarus ricinus</name>
    <dbReference type="NCBI Taxonomy" id="34613"/>
    <lineage>
        <taxon>Eukaryota</taxon>
        <taxon>Metazoa</taxon>
        <taxon>Ecdysozoa</taxon>
        <taxon>Arthropoda</taxon>
        <taxon>Chelicerata</taxon>
        <taxon>Arachnida</taxon>
        <taxon>Acari</taxon>
        <taxon>Parasitiformes</taxon>
        <taxon>Ixodida</taxon>
        <taxon>Ixodoidea</taxon>
        <taxon>Ixodidae</taxon>
        <taxon>Ixodinae</taxon>
        <taxon>Ixodes</taxon>
    </lineage>
</organism>
<accession>A0A0K8RI70</accession>
<evidence type="ECO:0000313" key="1">
    <source>
        <dbReference type="EMBL" id="JAA70847.1"/>
    </source>
</evidence>
<sequence length="123" mass="13995">MGGVGLSWPLCYTAIQDLASRSFGRSETKSMHDEFMLRIQIFEEHDLLLVQDYTKGGLPLNCGVCFFEDDCFFPFEFLTYFKVTSEYLTGSNKMTRRTLAALVQRSMLAVTKIMISNNQNGPL</sequence>
<dbReference type="AlphaFoldDB" id="A0A0K8RI70"/>
<proteinExistence type="evidence at transcript level"/>
<name>A0A0K8RI70_IXORI</name>
<dbReference type="EMBL" id="GADI01002961">
    <property type="protein sequence ID" value="JAA70847.1"/>
    <property type="molecule type" value="mRNA"/>
</dbReference>
<reference evidence="1" key="1">
    <citation type="submission" date="2012-12" db="EMBL/GenBank/DDBJ databases">
        <title>Identification and characterization of a phenylalanine ammonia-lyase gene family in Isatis indigotica Fort.</title>
        <authorList>
            <person name="Liu Q."/>
            <person name="Chen J."/>
            <person name="Zhou X."/>
            <person name="Di P."/>
            <person name="Xiao Y."/>
            <person name="Xuan H."/>
            <person name="Zhang L."/>
            <person name="Chen W."/>
        </authorList>
    </citation>
    <scope>NUCLEOTIDE SEQUENCE</scope>
    <source>
        <tissue evidence="1">Salivary gland</tissue>
    </source>
</reference>